<dbReference type="AlphaFoldDB" id="J3LUP7"/>
<evidence type="ECO:0000313" key="3">
    <source>
        <dbReference type="Proteomes" id="UP000006038"/>
    </source>
</evidence>
<dbReference type="Gramene" id="OB03G47730.1">
    <property type="protein sequence ID" value="OB03G47730.1"/>
    <property type="gene ID" value="OB03G47730"/>
</dbReference>
<name>J3LUP7_ORYBR</name>
<sequence length="242" mass="25407">MVVVVCSFGFNPCLIIWPNASAIGSNSPFRQYAEMSEVYPTTSGDSIRSNTSLAAGKEPHREYISIKQPPIQASPANPARTASECTCSPARSAPRSAHATSAALHAKSFGATPDSTMSANIARASSGRPLRVHPDMTEVHATTFFRGIRSNRSSASASLPDLTSLSSRLHSRTTSGGSAQPSSAGAAEHNPTHTRWRRSGTWHSAAGRRRVRGVGGSAAIASPVAVASHGEESSTAKREWNG</sequence>
<feature type="region of interest" description="Disordered" evidence="1">
    <location>
        <begin position="70"/>
        <end position="101"/>
    </location>
</feature>
<evidence type="ECO:0000313" key="2">
    <source>
        <dbReference type="EnsemblPlants" id="OB03G47730.1"/>
    </source>
</evidence>
<accession>J3LUP7</accession>
<proteinExistence type="predicted"/>
<feature type="compositionally biased region" description="Basic residues" evidence="1">
    <location>
        <begin position="192"/>
        <end position="212"/>
    </location>
</feature>
<feature type="compositionally biased region" description="Basic and acidic residues" evidence="1">
    <location>
        <begin position="229"/>
        <end position="242"/>
    </location>
</feature>
<protein>
    <submittedName>
        <fullName evidence="2">Uncharacterized protein</fullName>
    </submittedName>
</protein>
<dbReference type="EnsemblPlants" id="OB03G47730.1">
    <property type="protein sequence ID" value="OB03G47730.1"/>
    <property type="gene ID" value="OB03G47730"/>
</dbReference>
<reference evidence="2" key="1">
    <citation type="journal article" date="2013" name="Nat. Commun.">
        <title>Whole-genome sequencing of Oryza brachyantha reveals mechanisms underlying Oryza genome evolution.</title>
        <authorList>
            <person name="Chen J."/>
            <person name="Huang Q."/>
            <person name="Gao D."/>
            <person name="Wang J."/>
            <person name="Lang Y."/>
            <person name="Liu T."/>
            <person name="Li B."/>
            <person name="Bai Z."/>
            <person name="Luis Goicoechea J."/>
            <person name="Liang C."/>
            <person name="Chen C."/>
            <person name="Zhang W."/>
            <person name="Sun S."/>
            <person name="Liao Y."/>
            <person name="Zhang X."/>
            <person name="Yang L."/>
            <person name="Song C."/>
            <person name="Wang M."/>
            <person name="Shi J."/>
            <person name="Liu G."/>
            <person name="Liu J."/>
            <person name="Zhou H."/>
            <person name="Zhou W."/>
            <person name="Yu Q."/>
            <person name="An N."/>
            <person name="Chen Y."/>
            <person name="Cai Q."/>
            <person name="Wang B."/>
            <person name="Liu B."/>
            <person name="Min J."/>
            <person name="Huang Y."/>
            <person name="Wu H."/>
            <person name="Li Z."/>
            <person name="Zhang Y."/>
            <person name="Yin Y."/>
            <person name="Song W."/>
            <person name="Jiang J."/>
            <person name="Jackson S.A."/>
            <person name="Wing R.A."/>
            <person name="Wang J."/>
            <person name="Chen M."/>
        </authorList>
    </citation>
    <scope>NUCLEOTIDE SEQUENCE [LARGE SCALE GENOMIC DNA]</scope>
    <source>
        <strain evidence="2">cv. IRGC 101232</strain>
    </source>
</reference>
<dbReference type="Proteomes" id="UP000006038">
    <property type="component" value="Chromosome 3"/>
</dbReference>
<feature type="compositionally biased region" description="Low complexity" evidence="1">
    <location>
        <begin position="88"/>
        <end position="101"/>
    </location>
</feature>
<evidence type="ECO:0000256" key="1">
    <source>
        <dbReference type="SAM" id="MobiDB-lite"/>
    </source>
</evidence>
<organism evidence="2">
    <name type="scientific">Oryza brachyantha</name>
    <name type="common">malo sina</name>
    <dbReference type="NCBI Taxonomy" id="4533"/>
    <lineage>
        <taxon>Eukaryota</taxon>
        <taxon>Viridiplantae</taxon>
        <taxon>Streptophyta</taxon>
        <taxon>Embryophyta</taxon>
        <taxon>Tracheophyta</taxon>
        <taxon>Spermatophyta</taxon>
        <taxon>Magnoliopsida</taxon>
        <taxon>Liliopsida</taxon>
        <taxon>Poales</taxon>
        <taxon>Poaceae</taxon>
        <taxon>BOP clade</taxon>
        <taxon>Oryzoideae</taxon>
        <taxon>Oryzeae</taxon>
        <taxon>Oryzinae</taxon>
        <taxon>Oryza</taxon>
    </lineage>
</organism>
<dbReference type="HOGENOM" id="CLU_1148743_0_0_1"/>
<keyword evidence="3" id="KW-1185">Reference proteome</keyword>
<reference evidence="2" key="2">
    <citation type="submission" date="2013-04" db="UniProtKB">
        <authorList>
            <consortium name="EnsemblPlants"/>
        </authorList>
    </citation>
    <scope>IDENTIFICATION</scope>
</reference>
<feature type="region of interest" description="Disordered" evidence="1">
    <location>
        <begin position="152"/>
        <end position="242"/>
    </location>
</feature>
<feature type="compositionally biased region" description="Low complexity" evidence="1">
    <location>
        <begin position="217"/>
        <end position="228"/>
    </location>
</feature>
<feature type="compositionally biased region" description="Low complexity" evidence="1">
    <location>
        <begin position="162"/>
        <end position="187"/>
    </location>
</feature>